<gene>
    <name evidence="1" type="ORF">GCM10022252_02330</name>
</gene>
<name>A0ABP8A9B9_9ACTN</name>
<dbReference type="EMBL" id="BAABAQ010000001">
    <property type="protein sequence ID" value="GAA4180037.1"/>
    <property type="molecule type" value="Genomic_DNA"/>
</dbReference>
<organism evidence="1 2">
    <name type="scientific">Streptosporangium oxazolinicum</name>
    <dbReference type="NCBI Taxonomy" id="909287"/>
    <lineage>
        <taxon>Bacteria</taxon>
        <taxon>Bacillati</taxon>
        <taxon>Actinomycetota</taxon>
        <taxon>Actinomycetes</taxon>
        <taxon>Streptosporangiales</taxon>
        <taxon>Streptosporangiaceae</taxon>
        <taxon>Streptosporangium</taxon>
    </lineage>
</organism>
<proteinExistence type="predicted"/>
<dbReference type="RefSeq" id="WP_344913961.1">
    <property type="nucleotide sequence ID" value="NZ_BAABAQ010000001.1"/>
</dbReference>
<sequence>MAGVREAEEGREDGVLTTLTALHVSMPNRPKAEPLESRVQGETIRFGILVVDETTYVV</sequence>
<evidence type="ECO:0000313" key="1">
    <source>
        <dbReference type="EMBL" id="GAA4180037.1"/>
    </source>
</evidence>
<protein>
    <submittedName>
        <fullName evidence="1">Uncharacterized protein</fullName>
    </submittedName>
</protein>
<keyword evidence="2" id="KW-1185">Reference proteome</keyword>
<evidence type="ECO:0000313" key="2">
    <source>
        <dbReference type="Proteomes" id="UP001501251"/>
    </source>
</evidence>
<accession>A0ABP8A9B9</accession>
<comment type="caution">
    <text evidence="1">The sequence shown here is derived from an EMBL/GenBank/DDBJ whole genome shotgun (WGS) entry which is preliminary data.</text>
</comment>
<dbReference type="Proteomes" id="UP001501251">
    <property type="component" value="Unassembled WGS sequence"/>
</dbReference>
<reference evidence="2" key="1">
    <citation type="journal article" date="2019" name="Int. J. Syst. Evol. Microbiol.">
        <title>The Global Catalogue of Microorganisms (GCM) 10K type strain sequencing project: providing services to taxonomists for standard genome sequencing and annotation.</title>
        <authorList>
            <consortium name="The Broad Institute Genomics Platform"/>
            <consortium name="The Broad Institute Genome Sequencing Center for Infectious Disease"/>
            <person name="Wu L."/>
            <person name="Ma J."/>
        </authorList>
    </citation>
    <scope>NUCLEOTIDE SEQUENCE [LARGE SCALE GENOMIC DNA]</scope>
    <source>
        <strain evidence="2">JCM 17388</strain>
    </source>
</reference>